<gene>
    <name evidence="1" type="ORF">BRAN1462_LOCUS58561</name>
</gene>
<dbReference type="AlphaFoldDB" id="A0A7S2QFB0"/>
<protein>
    <submittedName>
        <fullName evidence="1">Uncharacterized protein</fullName>
    </submittedName>
</protein>
<evidence type="ECO:0000313" key="1">
    <source>
        <dbReference type="EMBL" id="CAD9640739.1"/>
    </source>
</evidence>
<sequence length="258" mass="27685">MAAAAAVATLGAWPAAVLPDAQTFVSVLAEALRSVERFQAQVEKGRVISNFGKKSQAVVAKAVRDAGDAAPEMEQAVDGALHSVFQQQLALLRQDLFERFRHPGGRLAPEPAAARAETLFAQQAAGLVRPGSSWSFEAEQASFRAALAGELRQADSVLRERRRVAQAQRATADVIGKLQKQMEQMGEKLRGTSAGSPWVLWTSYRLPGTPFQMSARYQEGRTNIELNLTPNKDPANAATGMVEGLTSSNLGLSLNVGM</sequence>
<reference evidence="1" key="1">
    <citation type="submission" date="2021-01" db="EMBL/GenBank/DDBJ databases">
        <authorList>
            <person name="Corre E."/>
            <person name="Pelletier E."/>
            <person name="Niang G."/>
            <person name="Scheremetjew M."/>
            <person name="Finn R."/>
            <person name="Kale V."/>
            <person name="Holt S."/>
            <person name="Cochrane G."/>
            <person name="Meng A."/>
            <person name="Brown T."/>
            <person name="Cohen L."/>
        </authorList>
    </citation>
    <scope>NUCLEOTIDE SEQUENCE</scope>
    <source>
        <strain evidence="1">RCC3387</strain>
    </source>
</reference>
<proteinExistence type="predicted"/>
<name>A0A7S2QFB0_9DINO</name>
<organism evidence="1">
    <name type="scientific">Zooxanthella nutricula</name>
    <dbReference type="NCBI Taxonomy" id="1333877"/>
    <lineage>
        <taxon>Eukaryota</taxon>
        <taxon>Sar</taxon>
        <taxon>Alveolata</taxon>
        <taxon>Dinophyceae</taxon>
        <taxon>Peridiniales</taxon>
        <taxon>Peridiniales incertae sedis</taxon>
        <taxon>Zooxanthella</taxon>
    </lineage>
</organism>
<accession>A0A7S2QFB0</accession>
<dbReference type="EMBL" id="HBGW01092293">
    <property type="protein sequence ID" value="CAD9640739.1"/>
    <property type="molecule type" value="Transcribed_RNA"/>
</dbReference>